<dbReference type="Gene3D" id="1.20.5.190">
    <property type="match status" value="1"/>
</dbReference>
<keyword evidence="7" id="KW-0716">Sensory transduction</keyword>
<evidence type="ECO:0000259" key="26">
    <source>
        <dbReference type="PROSITE" id="PS51456"/>
    </source>
</evidence>
<dbReference type="Gene3D" id="1.10.510.10">
    <property type="entry name" value="Transferase(Phosphotransferase) domain 1"/>
    <property type="match status" value="1"/>
</dbReference>
<comment type="catalytic activity">
    <reaction evidence="19">
        <text>L-threonyl-[protein] + ATP = O-phospho-L-threonyl-[protein] + ADP + H(+)</text>
        <dbReference type="Rhea" id="RHEA:46608"/>
        <dbReference type="Rhea" id="RHEA-COMP:11060"/>
        <dbReference type="Rhea" id="RHEA-COMP:11605"/>
        <dbReference type="ChEBI" id="CHEBI:15378"/>
        <dbReference type="ChEBI" id="CHEBI:30013"/>
        <dbReference type="ChEBI" id="CHEBI:30616"/>
        <dbReference type="ChEBI" id="CHEBI:61977"/>
        <dbReference type="ChEBI" id="CHEBI:456216"/>
        <dbReference type="EC" id="2.7.11.1"/>
    </reaction>
</comment>
<evidence type="ECO:0000256" key="2">
    <source>
        <dbReference type="ARBA" id="ARBA00004316"/>
    </source>
</evidence>
<comment type="subcellular location">
    <subcellularLocation>
        <location evidence="2">Cell projection</location>
    </subcellularLocation>
    <subcellularLocation>
        <location evidence="1">Cytoplasm</location>
        <location evidence="1">Cytoskeleton</location>
    </subcellularLocation>
</comment>
<dbReference type="InterPro" id="IPR000719">
    <property type="entry name" value="Prot_kinase_dom"/>
</dbReference>
<protein>
    <recommendedName>
        <fullName evidence="4">non-specific serine/threonine protein kinase</fullName>
        <ecNumber evidence="4">2.7.11.1</ecNumber>
    </recommendedName>
</protein>
<dbReference type="PANTHER" id="PTHR46256">
    <property type="entry name" value="AGAP011099-PA"/>
    <property type="match status" value="1"/>
</dbReference>
<evidence type="ECO:0000256" key="13">
    <source>
        <dbReference type="ARBA" id="ARBA00023123"/>
    </source>
</evidence>
<dbReference type="OrthoDB" id="6108017at2759"/>
<keyword evidence="6" id="KW-0723">Serine/threonine-protein kinase</keyword>
<evidence type="ECO:0000256" key="7">
    <source>
        <dbReference type="ARBA" id="ARBA00022606"/>
    </source>
</evidence>
<feature type="binding site" evidence="21">
    <location>
        <begin position="429"/>
        <end position="436"/>
    </location>
    <ligand>
        <name>ATP</name>
        <dbReference type="ChEBI" id="CHEBI:30616"/>
    </ligand>
</feature>
<comment type="caution">
    <text evidence="21">Lacks conserved residue(s) required for the propagation of feature annotation.</text>
</comment>
<keyword evidence="17" id="KW-0966">Cell projection</keyword>
<proteinExistence type="inferred from homology"/>
<evidence type="ECO:0000313" key="27">
    <source>
        <dbReference type="EMBL" id="KAF2879373.1"/>
    </source>
</evidence>
<sequence length="1574" mass="182781">MKETFNFNGLPEVGNRYIIEECLGEGVYGKVYKAKDTQAGDKKVAIKIQQFIQENELFIQEEYRVLRDFSDYPNLPEFYGIYKNTNEEKEEVWFVMELCEGGPVIDLVKGLIAKNRRMAEEHIALILKEVVKALIYLHENKVLHRDIRASNILLTKEGEVKLVDFGLSNLLKNTLGKTATCLGSPSWMAPEVISMQEDVENTEGYDNRADVWSLGITAIELADGKSPFQDMHPTRAIFQIVRNPPPTLQRPANWSEGFIDFINECLVKNPDHRPYMMELIDHPFLTEVPQNYYYLNLELKVLCEQYSDIGKKSRVPEAIINSNLLKNGKNGVLEQMQVEDLATLSELTEETILQELGNRLDSGQFCTYIGDVLLVLNPNEQQDIYGEEQHVLYRFKSRSDNAPHIYSVADSAYQAVLHHQNTQHILLAGESSSGKTSNYLHIVDHLLYLGQNTNINQDRIKNAIELLHAFTHASTPTNDYSTRCILHTEMIYGSTGKNTGARFEIYQLEKWRVSSTDMDQSNFHILYYFYDGIQETGELNKYLLNNDRKYRYLRILHDSNSNRPRDNPKQNARKYQKILEIFREFEFDNEQIESILYTLAAIINLGEIRFRQKTGAEEAAEIENEETAVRVAQLLKIDEKKFIWALTNYCVVVNEETAARRRHNCEEARDGRDVLANILYSRIVQYVVMVINKKLSYGAAIFGNKYSIKLLDFYGFECFKQNHFPQFLINCTNELFQYHYLQRIFGWEALETNEENIPYKPIYYYNNKEALDEMLGKSGLLNLIDSASKQARGGQYVIERLQNQEKIYINKINGLEFCVNHYTGKVTYDSKEMPDRNRDFLPPDIIETLRHSNDAIIKLFFTSKLNKAGNLCGLYEDDVTADSEKHQFSQTRKMRTAAATFKAFSIELLKELSVGGGAGGTHFVRCIRSDLQGNPRGFHKEVVKQQLRAMGILETAKSRQQGFPHRIPFPEFLRRYKFLAFDFDENVEVTKENCRLLLVRLKMEGWAIGKTRIFLKYYNEEYLSRLYETQVKKVIKIQSIIRTYLARRKMLKKRKLQQKVSVKKNNDNEEQKLTEEEAATVVQKAYRKYIAGKIYGRFSKDKFDEELIEFIRHFFNKWKSRSIFQVLLQYRAAKFQDLYNLSQQVHLYNQNVMNILLQHTNVDLECVDSKAQVDTWLGEKKPSVLKLPFRLDEVPYFDTTYMCEPLITETTPAIDIDEESWDSPFKWRETISSQITTSILLDNEKKLNKFQQNQLIELPYTRNPLEIIRCLASPTIDSEDEKLDEISTNCKEDTTEIIDVVENDILSQNTTSANKDFEYIKPPASEKVPKNKAEFVNPIIELELRGRRETNLSDDDPPFNFQAMLRKTNFQRDSIKRKNGVSKQSSFQNKKLKNLENQENDTEKEEKVDVQKEVSDTKNESKPKDTEEPKTEEAGVSDIKGKMDSVETKEEMQKEIEKKIEKEIEIDRKEDVGKDIVNDMPLEKDEIEESSVNETHKKDSIIMKIPTKDEENIKEDKEHTNGYEDSSKQINDELCEDNKDEGTEKHKTVEFVSEIFTSTEIAPGIFLEGIIVDL</sequence>
<dbReference type="GO" id="GO:0004674">
    <property type="term" value="F:protein serine/threonine kinase activity"/>
    <property type="evidence" value="ECO:0007669"/>
    <property type="project" value="UniProtKB-KW"/>
</dbReference>
<dbReference type="InterPro" id="IPR011009">
    <property type="entry name" value="Kinase-like_dom_sf"/>
</dbReference>
<evidence type="ECO:0000256" key="8">
    <source>
        <dbReference type="ARBA" id="ARBA00022679"/>
    </source>
</evidence>
<dbReference type="GO" id="GO:0000146">
    <property type="term" value="F:microfilament motor activity"/>
    <property type="evidence" value="ECO:0007669"/>
    <property type="project" value="TreeGrafter"/>
</dbReference>
<comment type="caution">
    <text evidence="27">The sequence shown here is derived from an EMBL/GenBank/DDBJ whole genome shotgun (WGS) entry which is preliminary data.</text>
</comment>
<evidence type="ECO:0000256" key="24">
    <source>
        <dbReference type="SAM" id="MobiDB-lite"/>
    </source>
</evidence>
<evidence type="ECO:0000259" key="25">
    <source>
        <dbReference type="PROSITE" id="PS50011"/>
    </source>
</evidence>
<evidence type="ECO:0000256" key="17">
    <source>
        <dbReference type="ARBA" id="ARBA00023273"/>
    </source>
</evidence>
<dbReference type="Pfam" id="PF00612">
    <property type="entry name" value="IQ"/>
    <property type="match status" value="1"/>
</dbReference>
<feature type="coiled-coil region" evidence="23">
    <location>
        <begin position="1052"/>
        <end position="1079"/>
    </location>
</feature>
<dbReference type="GO" id="GO:0016459">
    <property type="term" value="C:myosin complex"/>
    <property type="evidence" value="ECO:0007669"/>
    <property type="project" value="UniProtKB-KW"/>
</dbReference>
<dbReference type="InterPro" id="IPR020635">
    <property type="entry name" value="Tyr_kinase_cat_dom"/>
</dbReference>
<evidence type="ECO:0000313" key="28">
    <source>
        <dbReference type="Proteomes" id="UP000801492"/>
    </source>
</evidence>
<dbReference type="SMART" id="SM00015">
    <property type="entry name" value="IQ"/>
    <property type="match status" value="2"/>
</dbReference>
<evidence type="ECO:0000256" key="16">
    <source>
        <dbReference type="ARBA" id="ARBA00023212"/>
    </source>
</evidence>
<dbReference type="InterPro" id="IPR017441">
    <property type="entry name" value="Protein_kinase_ATP_BS"/>
</dbReference>
<evidence type="ECO:0000256" key="14">
    <source>
        <dbReference type="ARBA" id="ARBA00023175"/>
    </source>
</evidence>
<keyword evidence="15 21" id="KW-0009">Actin-binding</keyword>
<evidence type="ECO:0000256" key="23">
    <source>
        <dbReference type="SAM" id="Coils"/>
    </source>
</evidence>
<dbReference type="SUPFAM" id="SSF56112">
    <property type="entry name" value="Protein kinase-like (PK-like)"/>
    <property type="match status" value="1"/>
</dbReference>
<dbReference type="EC" id="2.7.11.1" evidence="4"/>
<dbReference type="PROSITE" id="PS51456">
    <property type="entry name" value="MYOSIN_MOTOR"/>
    <property type="match status" value="1"/>
</dbReference>
<dbReference type="PANTHER" id="PTHR46256:SF2">
    <property type="entry name" value="NEITHER INACTIVATION NOR AFTERPOTENTIAL PROTEIN C"/>
    <property type="match status" value="1"/>
</dbReference>
<organism evidence="27 28">
    <name type="scientific">Ignelater luminosus</name>
    <name type="common">Cucubano</name>
    <name type="synonym">Pyrophorus luminosus</name>
    <dbReference type="NCBI Taxonomy" id="2038154"/>
    <lineage>
        <taxon>Eukaryota</taxon>
        <taxon>Metazoa</taxon>
        <taxon>Ecdysozoa</taxon>
        <taxon>Arthropoda</taxon>
        <taxon>Hexapoda</taxon>
        <taxon>Insecta</taxon>
        <taxon>Pterygota</taxon>
        <taxon>Neoptera</taxon>
        <taxon>Endopterygota</taxon>
        <taxon>Coleoptera</taxon>
        <taxon>Polyphaga</taxon>
        <taxon>Elateriformia</taxon>
        <taxon>Elateroidea</taxon>
        <taxon>Elateridae</taxon>
        <taxon>Agrypninae</taxon>
        <taxon>Pyrophorini</taxon>
        <taxon>Ignelater</taxon>
    </lineage>
</organism>
<evidence type="ECO:0000256" key="12">
    <source>
        <dbReference type="ARBA" id="ARBA00022840"/>
    </source>
</evidence>
<evidence type="ECO:0000256" key="9">
    <source>
        <dbReference type="ARBA" id="ARBA00022737"/>
    </source>
</evidence>
<evidence type="ECO:0000256" key="10">
    <source>
        <dbReference type="ARBA" id="ARBA00022741"/>
    </source>
</evidence>
<dbReference type="Gene3D" id="1.20.58.530">
    <property type="match status" value="1"/>
</dbReference>
<dbReference type="InterPro" id="IPR000048">
    <property type="entry name" value="IQ_motif_EF-hand-BS"/>
</dbReference>
<keyword evidence="10 21" id="KW-0547">Nucleotide-binding</keyword>
<gene>
    <name evidence="27" type="ORF">ILUMI_26798</name>
</gene>
<keyword evidence="18" id="KW-0844">Vision</keyword>
<name>A0A8K0FYK8_IGNLU</name>
<dbReference type="GO" id="GO:0003779">
    <property type="term" value="F:actin binding"/>
    <property type="evidence" value="ECO:0007669"/>
    <property type="project" value="UniProtKB-KW"/>
</dbReference>
<keyword evidence="14 21" id="KW-0505">Motor protein</keyword>
<comment type="similarity">
    <text evidence="3">In the C-terminal section; belongs to the TRAFAC class myosin-kinesin ATPase superfamily. Myosin family.</text>
</comment>
<dbReference type="InterPro" id="IPR008266">
    <property type="entry name" value="Tyr_kinase_AS"/>
</dbReference>
<dbReference type="GO" id="GO:0005737">
    <property type="term" value="C:cytoplasm"/>
    <property type="evidence" value="ECO:0007669"/>
    <property type="project" value="UniProtKB-ARBA"/>
</dbReference>
<dbReference type="InterPro" id="IPR027417">
    <property type="entry name" value="P-loop_NTPase"/>
</dbReference>
<keyword evidence="8" id="KW-0808">Transferase</keyword>
<dbReference type="GO" id="GO:0007601">
    <property type="term" value="P:visual perception"/>
    <property type="evidence" value="ECO:0007669"/>
    <property type="project" value="UniProtKB-KW"/>
</dbReference>
<dbReference type="PRINTS" id="PR00193">
    <property type="entry name" value="MYOSINHEAVY"/>
</dbReference>
<evidence type="ECO:0000256" key="11">
    <source>
        <dbReference type="ARBA" id="ARBA00022777"/>
    </source>
</evidence>
<dbReference type="Gene3D" id="1.20.120.720">
    <property type="entry name" value="Myosin VI head, motor domain, U50 subdomain"/>
    <property type="match status" value="1"/>
</dbReference>
<evidence type="ECO:0000256" key="15">
    <source>
        <dbReference type="ARBA" id="ARBA00023203"/>
    </source>
</evidence>
<dbReference type="InterPro" id="IPR052409">
    <property type="entry name" value="Myosin-III_kinase_activity"/>
</dbReference>
<feature type="region of interest" description="Disordered" evidence="24">
    <location>
        <begin position="1477"/>
        <end position="1543"/>
    </location>
</feature>
<dbReference type="Gene3D" id="6.20.240.20">
    <property type="match status" value="1"/>
</dbReference>
<dbReference type="Pfam" id="PF00063">
    <property type="entry name" value="Myosin_head"/>
    <property type="match status" value="1"/>
</dbReference>
<feature type="binding site" evidence="22">
    <location>
        <position position="47"/>
    </location>
    <ligand>
        <name>ATP</name>
        <dbReference type="ChEBI" id="CHEBI:30616"/>
    </ligand>
</feature>
<dbReference type="GO" id="GO:0004713">
    <property type="term" value="F:protein tyrosine kinase activity"/>
    <property type="evidence" value="ECO:0007669"/>
    <property type="project" value="InterPro"/>
</dbReference>
<keyword evidence="23" id="KW-0175">Coiled coil</keyword>
<dbReference type="GO" id="GO:0042995">
    <property type="term" value="C:cell projection"/>
    <property type="evidence" value="ECO:0007669"/>
    <property type="project" value="UniProtKB-SubCell"/>
</dbReference>
<accession>A0A8K0FYK8</accession>
<dbReference type="GO" id="GO:0030832">
    <property type="term" value="P:regulation of actin filament length"/>
    <property type="evidence" value="ECO:0007669"/>
    <property type="project" value="TreeGrafter"/>
</dbReference>
<evidence type="ECO:0000256" key="4">
    <source>
        <dbReference type="ARBA" id="ARBA00012513"/>
    </source>
</evidence>
<dbReference type="InterPro" id="IPR001609">
    <property type="entry name" value="Myosin_head_motor_dom-like"/>
</dbReference>
<dbReference type="Gene3D" id="3.40.850.10">
    <property type="entry name" value="Kinesin motor domain"/>
    <property type="match status" value="1"/>
</dbReference>
<dbReference type="PROSITE" id="PS50096">
    <property type="entry name" value="IQ"/>
    <property type="match status" value="1"/>
</dbReference>
<dbReference type="GO" id="GO:0005524">
    <property type="term" value="F:ATP binding"/>
    <property type="evidence" value="ECO:0007669"/>
    <property type="project" value="UniProtKB-UniRule"/>
</dbReference>
<evidence type="ECO:0000256" key="19">
    <source>
        <dbReference type="ARBA" id="ARBA00047899"/>
    </source>
</evidence>
<reference evidence="27" key="1">
    <citation type="submission" date="2019-08" db="EMBL/GenBank/DDBJ databases">
        <title>The genome of the North American firefly Photinus pyralis.</title>
        <authorList>
            <consortium name="Photinus pyralis genome working group"/>
            <person name="Fallon T.R."/>
            <person name="Sander Lower S.E."/>
            <person name="Weng J.-K."/>
        </authorList>
    </citation>
    <scope>NUCLEOTIDE SEQUENCE</scope>
    <source>
        <strain evidence="27">TRF0915ILg1</strain>
        <tissue evidence="27">Whole body</tissue>
    </source>
</reference>
<dbReference type="Proteomes" id="UP000801492">
    <property type="component" value="Unassembled WGS sequence"/>
</dbReference>
<keyword evidence="16" id="KW-0206">Cytoskeleton</keyword>
<keyword evidence="13 21" id="KW-0518">Myosin</keyword>
<evidence type="ECO:0000256" key="3">
    <source>
        <dbReference type="ARBA" id="ARBA00006998"/>
    </source>
</evidence>
<keyword evidence="11" id="KW-0418">Kinase</keyword>
<feature type="domain" description="Protein kinase" evidence="25">
    <location>
        <begin position="17"/>
        <end position="285"/>
    </location>
</feature>
<comment type="catalytic activity">
    <reaction evidence="20">
        <text>L-seryl-[protein] + ATP = O-phospho-L-seryl-[protein] + ADP + H(+)</text>
        <dbReference type="Rhea" id="RHEA:17989"/>
        <dbReference type="Rhea" id="RHEA-COMP:9863"/>
        <dbReference type="Rhea" id="RHEA-COMP:11604"/>
        <dbReference type="ChEBI" id="CHEBI:15378"/>
        <dbReference type="ChEBI" id="CHEBI:29999"/>
        <dbReference type="ChEBI" id="CHEBI:30616"/>
        <dbReference type="ChEBI" id="CHEBI:83421"/>
        <dbReference type="ChEBI" id="CHEBI:456216"/>
        <dbReference type="EC" id="2.7.11.1"/>
    </reaction>
</comment>
<evidence type="ECO:0000256" key="6">
    <source>
        <dbReference type="ARBA" id="ARBA00022527"/>
    </source>
</evidence>
<dbReference type="SMART" id="SM00219">
    <property type="entry name" value="TyrKc"/>
    <property type="match status" value="1"/>
</dbReference>
<feature type="compositionally biased region" description="Basic and acidic residues" evidence="24">
    <location>
        <begin position="1404"/>
        <end position="1454"/>
    </location>
</feature>
<feature type="compositionally biased region" description="Basic and acidic residues" evidence="24">
    <location>
        <begin position="1494"/>
        <end position="1543"/>
    </location>
</feature>
<keyword evidence="28" id="KW-1185">Reference proteome</keyword>
<evidence type="ECO:0000256" key="20">
    <source>
        <dbReference type="ARBA" id="ARBA00048679"/>
    </source>
</evidence>
<evidence type="ECO:0000256" key="18">
    <source>
        <dbReference type="ARBA" id="ARBA00023305"/>
    </source>
</evidence>
<comment type="similarity">
    <text evidence="21">Belongs to the TRAFAC class myosin-kinesin ATPase superfamily. Myosin family.</text>
</comment>
<feature type="region of interest" description="Disordered" evidence="24">
    <location>
        <begin position="1370"/>
        <end position="1454"/>
    </location>
</feature>
<dbReference type="PROSITE" id="PS00107">
    <property type="entry name" value="PROTEIN_KINASE_ATP"/>
    <property type="match status" value="1"/>
</dbReference>
<dbReference type="PROSITE" id="PS00109">
    <property type="entry name" value="PROTEIN_KINASE_TYR"/>
    <property type="match status" value="1"/>
</dbReference>
<dbReference type="EMBL" id="VTPC01091184">
    <property type="protein sequence ID" value="KAF2879373.1"/>
    <property type="molecule type" value="Genomic_DNA"/>
</dbReference>
<evidence type="ECO:0000256" key="1">
    <source>
        <dbReference type="ARBA" id="ARBA00004245"/>
    </source>
</evidence>
<dbReference type="SUPFAM" id="SSF52540">
    <property type="entry name" value="P-loop containing nucleoside triphosphate hydrolases"/>
    <property type="match status" value="1"/>
</dbReference>
<keyword evidence="9" id="KW-0677">Repeat</keyword>
<keyword evidence="12 21" id="KW-0067">ATP-binding</keyword>
<dbReference type="PROSITE" id="PS50011">
    <property type="entry name" value="PROTEIN_KINASE_DOM"/>
    <property type="match status" value="1"/>
</dbReference>
<keyword evidence="5" id="KW-0963">Cytoplasm</keyword>
<dbReference type="InterPro" id="IPR036961">
    <property type="entry name" value="Kinesin_motor_dom_sf"/>
</dbReference>
<evidence type="ECO:0000256" key="21">
    <source>
        <dbReference type="PROSITE-ProRule" id="PRU00782"/>
    </source>
</evidence>
<evidence type="ECO:0000256" key="5">
    <source>
        <dbReference type="ARBA" id="ARBA00022490"/>
    </source>
</evidence>
<dbReference type="Pfam" id="PF00069">
    <property type="entry name" value="Pkinase"/>
    <property type="match status" value="1"/>
</dbReference>
<dbReference type="SMART" id="SM00242">
    <property type="entry name" value="MYSc"/>
    <property type="match status" value="1"/>
</dbReference>
<feature type="domain" description="Myosin motor" evidence="26">
    <location>
        <begin position="336"/>
        <end position="1031"/>
    </location>
</feature>
<dbReference type="Gene3D" id="1.10.10.820">
    <property type="match status" value="1"/>
</dbReference>
<evidence type="ECO:0000256" key="22">
    <source>
        <dbReference type="PROSITE-ProRule" id="PRU10141"/>
    </source>
</evidence>